<feature type="transmembrane region" description="Helical" evidence="1">
    <location>
        <begin position="123"/>
        <end position="142"/>
    </location>
</feature>
<organism evidence="2 3">
    <name type="scientific">Edhazardia aedis (strain USNM 41457)</name>
    <name type="common">Microsporidian parasite</name>
    <dbReference type="NCBI Taxonomy" id="1003232"/>
    <lineage>
        <taxon>Eukaryota</taxon>
        <taxon>Fungi</taxon>
        <taxon>Fungi incertae sedis</taxon>
        <taxon>Microsporidia</taxon>
        <taxon>Edhazardia</taxon>
    </lineage>
</organism>
<name>J9DNQ3_EDHAE</name>
<reference evidence="3" key="2">
    <citation type="submission" date="2015-07" db="EMBL/GenBank/DDBJ databases">
        <title>Contrasting host-pathogen interactions and genome evolution in two generalist and specialist microsporidian pathogens of mosquitoes.</title>
        <authorList>
            <consortium name="The Broad Institute Genomics Platform"/>
            <consortium name="The Broad Institute Genome Sequencing Center for Infectious Disease"/>
            <person name="Cuomo C.A."/>
            <person name="Sanscrainte N.D."/>
            <person name="Goldberg J.M."/>
            <person name="Heiman D."/>
            <person name="Young S."/>
            <person name="Zeng Q."/>
            <person name="Becnel J.J."/>
            <person name="Birren B.W."/>
        </authorList>
    </citation>
    <scope>NUCLEOTIDE SEQUENCE [LARGE SCALE GENOMIC DNA]</scope>
    <source>
        <strain evidence="3">USNM 41457</strain>
    </source>
</reference>
<accession>J9DNQ3</accession>
<feature type="transmembrane region" description="Helical" evidence="1">
    <location>
        <begin position="75"/>
        <end position="96"/>
    </location>
</feature>
<dbReference type="EMBL" id="AFBI03000022">
    <property type="protein sequence ID" value="EJW04165.1"/>
    <property type="molecule type" value="Genomic_DNA"/>
</dbReference>
<evidence type="ECO:0000313" key="2">
    <source>
        <dbReference type="EMBL" id="EJW04165.1"/>
    </source>
</evidence>
<keyword evidence="1" id="KW-0472">Membrane</keyword>
<reference evidence="2 3" key="1">
    <citation type="submission" date="2011-08" db="EMBL/GenBank/DDBJ databases">
        <authorList>
            <person name="Liu Z.J."/>
            <person name="Shi F.L."/>
            <person name="Lu J.Q."/>
            <person name="Li M."/>
            <person name="Wang Z.L."/>
        </authorList>
    </citation>
    <scope>NUCLEOTIDE SEQUENCE [LARGE SCALE GENOMIC DNA]</scope>
    <source>
        <strain evidence="2 3">USNM 41457</strain>
    </source>
</reference>
<comment type="caution">
    <text evidence="2">The sequence shown here is derived from an EMBL/GenBank/DDBJ whole genome shotgun (WGS) entry which is preliminary data.</text>
</comment>
<gene>
    <name evidence="2" type="ORF">EDEG_01540</name>
</gene>
<sequence>MTLKSRRNYMFANSDSNTVKFQAPESTPIPEKKVQKVTGEVIAIFETVMLFVLTASFVAVQILPSLNENTLAQRYLKISTAFFVILKCLTNGFRFYSEYFSDSKFFAEKQSFLKGYVNINKNLWIKVLFFLFAFVVSIMGLVPINFSNQNAPFNLNQLLMATSMCVFPFSLYEKICKNIIGKPVTVIETAFSCLSITGIASACVSYYMGYNFFGTLIAALLLMKVVEMSLGLGKSYFGYGQCEVKNAAVNCIVNLTTVAVVVGLLIMYFNEIDLGFLKMANFVRNLHTE</sequence>
<dbReference type="Proteomes" id="UP000003163">
    <property type="component" value="Unassembled WGS sequence"/>
</dbReference>
<keyword evidence="1" id="KW-0812">Transmembrane</keyword>
<keyword evidence="3" id="KW-1185">Reference proteome</keyword>
<protein>
    <submittedName>
        <fullName evidence="2">Uncharacterized protein</fullName>
    </submittedName>
</protein>
<keyword evidence="1" id="KW-1133">Transmembrane helix</keyword>
<feature type="transmembrane region" description="Helical" evidence="1">
    <location>
        <begin position="208"/>
        <end position="226"/>
    </location>
</feature>
<evidence type="ECO:0000313" key="3">
    <source>
        <dbReference type="Proteomes" id="UP000003163"/>
    </source>
</evidence>
<feature type="transmembrane region" description="Helical" evidence="1">
    <location>
        <begin position="247"/>
        <end position="269"/>
    </location>
</feature>
<dbReference type="VEuPathDB" id="MicrosporidiaDB:EDEG_01540"/>
<dbReference type="InParanoid" id="J9DNQ3"/>
<evidence type="ECO:0000256" key="1">
    <source>
        <dbReference type="SAM" id="Phobius"/>
    </source>
</evidence>
<dbReference type="AlphaFoldDB" id="J9DNQ3"/>
<proteinExistence type="predicted"/>
<dbReference type="HOGENOM" id="CLU_963202_0_0_1"/>
<feature type="transmembrane region" description="Helical" evidence="1">
    <location>
        <begin position="41"/>
        <end position="63"/>
    </location>
</feature>